<accession>A0A552WRU9</accession>
<feature type="transmembrane region" description="Helical" evidence="1">
    <location>
        <begin position="136"/>
        <end position="156"/>
    </location>
</feature>
<gene>
    <name evidence="2" type="ORF">FJ693_09315</name>
</gene>
<proteinExistence type="predicted"/>
<evidence type="ECO:0000256" key="1">
    <source>
        <dbReference type="SAM" id="Phobius"/>
    </source>
</evidence>
<keyword evidence="1" id="KW-1133">Transmembrane helix</keyword>
<organism evidence="2 3">
    <name type="scientific">Georgenia yuyongxinii</name>
    <dbReference type="NCBI Taxonomy" id="2589797"/>
    <lineage>
        <taxon>Bacteria</taxon>
        <taxon>Bacillati</taxon>
        <taxon>Actinomycetota</taxon>
        <taxon>Actinomycetes</taxon>
        <taxon>Micrococcales</taxon>
        <taxon>Bogoriellaceae</taxon>
        <taxon>Georgenia</taxon>
    </lineage>
</organism>
<feature type="transmembrane region" description="Helical" evidence="1">
    <location>
        <begin position="106"/>
        <end position="124"/>
    </location>
</feature>
<comment type="caution">
    <text evidence="2">The sequence shown here is derived from an EMBL/GenBank/DDBJ whole genome shotgun (WGS) entry which is preliminary data.</text>
</comment>
<evidence type="ECO:0000313" key="2">
    <source>
        <dbReference type="EMBL" id="TRW45512.1"/>
    </source>
</evidence>
<keyword evidence="1" id="KW-0812">Transmembrane</keyword>
<keyword evidence="3" id="KW-1185">Reference proteome</keyword>
<dbReference type="EMBL" id="VJXR01000022">
    <property type="protein sequence ID" value="TRW45512.1"/>
    <property type="molecule type" value="Genomic_DNA"/>
</dbReference>
<sequence length="157" mass="16632">MVRHTTEHATATGIYGIIVGSAVLASSHAESALAVDLAVLVTLVIYWAAERYSRLLAARIHDGARPSWPQVRHELTAGWEFVTASALPLVVLPLTRLAGASLDTAVLAALWCSTLLLCLSGWEIGAEGRLSRAERLGVALVAGLFGVAMIVLKSLLH</sequence>
<name>A0A552WRU9_9MICO</name>
<evidence type="ECO:0000313" key="3">
    <source>
        <dbReference type="Proteomes" id="UP000318693"/>
    </source>
</evidence>
<dbReference type="AlphaFoldDB" id="A0A552WRU9"/>
<feature type="transmembrane region" description="Helical" evidence="1">
    <location>
        <begin position="31"/>
        <end position="49"/>
    </location>
</feature>
<dbReference type="Proteomes" id="UP000318693">
    <property type="component" value="Unassembled WGS sequence"/>
</dbReference>
<protein>
    <submittedName>
        <fullName evidence="2">Uncharacterized protein</fullName>
    </submittedName>
</protein>
<reference evidence="2 3" key="1">
    <citation type="submission" date="2019-07" db="EMBL/GenBank/DDBJ databases">
        <title>Georgenia wutianyii sp. nov. and Georgenia *** sp. nov. isolated from plateau pika (Ochotona curzoniae) in the Qinghai-Tibet plateau of China.</title>
        <authorList>
            <person name="Tian Z."/>
        </authorList>
    </citation>
    <scope>NUCLEOTIDE SEQUENCE [LARGE SCALE GENOMIC DNA]</scope>
    <source>
        <strain evidence="2 3">Z446</strain>
    </source>
</reference>
<keyword evidence="1" id="KW-0472">Membrane</keyword>